<organism evidence="1 2">
    <name type="scientific">Populus trichocarpa</name>
    <name type="common">Western balsam poplar</name>
    <name type="synonym">Populus balsamifera subsp. trichocarpa</name>
    <dbReference type="NCBI Taxonomy" id="3694"/>
    <lineage>
        <taxon>Eukaryota</taxon>
        <taxon>Viridiplantae</taxon>
        <taxon>Streptophyta</taxon>
        <taxon>Embryophyta</taxon>
        <taxon>Tracheophyta</taxon>
        <taxon>Spermatophyta</taxon>
        <taxon>Magnoliopsida</taxon>
        <taxon>eudicotyledons</taxon>
        <taxon>Gunneridae</taxon>
        <taxon>Pentapetalae</taxon>
        <taxon>rosids</taxon>
        <taxon>fabids</taxon>
        <taxon>Malpighiales</taxon>
        <taxon>Salicaceae</taxon>
        <taxon>Saliceae</taxon>
        <taxon>Populus</taxon>
    </lineage>
</organism>
<evidence type="ECO:0000313" key="1">
    <source>
        <dbReference type="EMBL" id="PNT54123.1"/>
    </source>
</evidence>
<evidence type="ECO:0000313" key="2">
    <source>
        <dbReference type="Proteomes" id="UP000006729"/>
    </source>
</evidence>
<proteinExistence type="predicted"/>
<dbReference type="Proteomes" id="UP000006729">
    <property type="component" value="Chromosome 1"/>
</dbReference>
<gene>
    <name evidence="1" type="ORF">POPTR_001G122300</name>
</gene>
<sequence length="68" mass="8224">MNLTSENLYHVMWWQFRFTIPSRIGIFCLKAPLFSPTNIGCDINDWIIFIYTEAYQLARKENLCFWNQ</sequence>
<dbReference type="EMBL" id="CM009290">
    <property type="protein sequence ID" value="PNT54123.1"/>
    <property type="molecule type" value="Genomic_DNA"/>
</dbReference>
<reference evidence="1 2" key="1">
    <citation type="journal article" date="2006" name="Science">
        <title>The genome of black cottonwood, Populus trichocarpa (Torr. &amp; Gray).</title>
        <authorList>
            <person name="Tuskan G.A."/>
            <person name="Difazio S."/>
            <person name="Jansson S."/>
            <person name="Bohlmann J."/>
            <person name="Grigoriev I."/>
            <person name="Hellsten U."/>
            <person name="Putnam N."/>
            <person name="Ralph S."/>
            <person name="Rombauts S."/>
            <person name="Salamov A."/>
            <person name="Schein J."/>
            <person name="Sterck L."/>
            <person name="Aerts A."/>
            <person name="Bhalerao R.R."/>
            <person name="Bhalerao R.P."/>
            <person name="Blaudez D."/>
            <person name="Boerjan W."/>
            <person name="Brun A."/>
            <person name="Brunner A."/>
            <person name="Busov V."/>
            <person name="Campbell M."/>
            <person name="Carlson J."/>
            <person name="Chalot M."/>
            <person name="Chapman J."/>
            <person name="Chen G.L."/>
            <person name="Cooper D."/>
            <person name="Coutinho P.M."/>
            <person name="Couturier J."/>
            <person name="Covert S."/>
            <person name="Cronk Q."/>
            <person name="Cunningham R."/>
            <person name="Davis J."/>
            <person name="Degroeve S."/>
            <person name="Dejardin A."/>
            <person name="Depamphilis C."/>
            <person name="Detter J."/>
            <person name="Dirks B."/>
            <person name="Dubchak I."/>
            <person name="Duplessis S."/>
            <person name="Ehlting J."/>
            <person name="Ellis B."/>
            <person name="Gendler K."/>
            <person name="Goodstein D."/>
            <person name="Gribskov M."/>
            <person name="Grimwood J."/>
            <person name="Groover A."/>
            <person name="Gunter L."/>
            <person name="Hamberger B."/>
            <person name="Heinze B."/>
            <person name="Helariutta Y."/>
            <person name="Henrissat B."/>
            <person name="Holligan D."/>
            <person name="Holt R."/>
            <person name="Huang W."/>
            <person name="Islam-Faridi N."/>
            <person name="Jones S."/>
            <person name="Jones-Rhoades M."/>
            <person name="Jorgensen R."/>
            <person name="Joshi C."/>
            <person name="Kangasjarvi J."/>
            <person name="Karlsson J."/>
            <person name="Kelleher C."/>
            <person name="Kirkpatrick R."/>
            <person name="Kirst M."/>
            <person name="Kohler A."/>
            <person name="Kalluri U."/>
            <person name="Larimer F."/>
            <person name="Leebens-Mack J."/>
            <person name="Leple J.C."/>
            <person name="Locascio P."/>
            <person name="Lou Y."/>
            <person name="Lucas S."/>
            <person name="Martin F."/>
            <person name="Montanini B."/>
            <person name="Napoli C."/>
            <person name="Nelson D.R."/>
            <person name="Nelson C."/>
            <person name="Nieminen K."/>
            <person name="Nilsson O."/>
            <person name="Pereda V."/>
            <person name="Peter G."/>
            <person name="Philippe R."/>
            <person name="Pilate G."/>
            <person name="Poliakov A."/>
            <person name="Razumovskaya J."/>
            <person name="Richardson P."/>
            <person name="Rinaldi C."/>
            <person name="Ritland K."/>
            <person name="Rouze P."/>
            <person name="Ryaboy D."/>
            <person name="Schmutz J."/>
            <person name="Schrader J."/>
            <person name="Segerman B."/>
            <person name="Shin H."/>
            <person name="Siddiqui A."/>
            <person name="Sterky F."/>
            <person name="Terry A."/>
            <person name="Tsai C.J."/>
            <person name="Uberbacher E."/>
            <person name="Unneberg P."/>
            <person name="Vahala J."/>
            <person name="Wall K."/>
            <person name="Wessler S."/>
            <person name="Yang G."/>
            <person name="Yin T."/>
            <person name="Douglas C."/>
            <person name="Marra M."/>
            <person name="Sandberg G."/>
            <person name="Van de Peer Y."/>
            <person name="Rokhsar D."/>
        </authorList>
    </citation>
    <scope>NUCLEOTIDE SEQUENCE [LARGE SCALE GENOMIC DNA]</scope>
    <source>
        <strain evidence="2">cv. Nisqually</strain>
    </source>
</reference>
<dbReference type="InParanoid" id="A0A2K2BWF8"/>
<accession>A0A2K2BWF8</accession>
<protein>
    <submittedName>
        <fullName evidence="1">Uncharacterized protein</fullName>
    </submittedName>
</protein>
<dbReference type="AlphaFoldDB" id="A0A2K2BWF8"/>
<keyword evidence="2" id="KW-1185">Reference proteome</keyword>
<name>A0A2K2BWF8_POPTR</name>